<comment type="pathway">
    <text evidence="4">Lipid metabolism.</text>
</comment>
<evidence type="ECO:0000256" key="4">
    <source>
        <dbReference type="ARBA" id="ARBA00005189"/>
    </source>
</evidence>
<keyword evidence="14 18" id="KW-0594">Phospholipid biosynthesis</keyword>
<dbReference type="Proteomes" id="UP000594874">
    <property type="component" value="Chromosome"/>
</dbReference>
<reference evidence="21 22" key="1">
    <citation type="submission" date="2020-10" db="EMBL/GenBank/DDBJ databases">
        <title>Campylobacter and Helicobacter PacBio genomes.</title>
        <authorList>
            <person name="Lane C."/>
        </authorList>
    </citation>
    <scope>NUCLEOTIDE SEQUENCE [LARGE SCALE GENOMIC DNA]</scope>
    <source>
        <strain evidence="21 22">2010D-8469</strain>
    </source>
</reference>
<evidence type="ECO:0000256" key="14">
    <source>
        <dbReference type="ARBA" id="ARBA00023209"/>
    </source>
</evidence>
<dbReference type="EMBL" id="CP063091">
    <property type="protein sequence ID" value="QOR05290.1"/>
    <property type="molecule type" value="Genomic_DNA"/>
</dbReference>
<evidence type="ECO:0000256" key="8">
    <source>
        <dbReference type="ARBA" id="ARBA00022475"/>
    </source>
</evidence>
<accession>A0ABX6U009</accession>
<dbReference type="InterPro" id="IPR004552">
    <property type="entry name" value="AGP_acyltrans"/>
</dbReference>
<dbReference type="SUPFAM" id="SSF69593">
    <property type="entry name" value="Glycerol-3-phosphate (1)-acyltransferase"/>
    <property type="match status" value="1"/>
</dbReference>
<evidence type="ECO:0000256" key="17">
    <source>
        <dbReference type="ARBA" id="ARBA00037183"/>
    </source>
</evidence>
<proteinExistence type="inferred from homology"/>
<evidence type="ECO:0000256" key="16">
    <source>
        <dbReference type="ARBA" id="ARBA00023315"/>
    </source>
</evidence>
<keyword evidence="11 18" id="KW-0808">Transferase</keyword>
<keyword evidence="10" id="KW-0997">Cell inner membrane</keyword>
<keyword evidence="16 18" id="KW-0012">Acyltransferase</keyword>
<dbReference type="GO" id="GO:0016746">
    <property type="term" value="F:acyltransferase activity"/>
    <property type="evidence" value="ECO:0007669"/>
    <property type="project" value="UniProtKB-KW"/>
</dbReference>
<dbReference type="SMART" id="SM00563">
    <property type="entry name" value="PlsC"/>
    <property type="match status" value="1"/>
</dbReference>
<evidence type="ECO:0000256" key="18">
    <source>
        <dbReference type="RuleBase" id="RU361267"/>
    </source>
</evidence>
<protein>
    <recommendedName>
        <fullName evidence="7 18">1-acyl-sn-glycerol-3-phosphate acyltransferase</fullName>
        <ecNumber evidence="6 18">2.3.1.51</ecNumber>
    </recommendedName>
</protein>
<evidence type="ECO:0000256" key="2">
    <source>
        <dbReference type="ARBA" id="ARBA00004417"/>
    </source>
</evidence>
<keyword evidence="12 18" id="KW-0443">Lipid metabolism</keyword>
<comment type="function">
    <text evidence="17">Converts lysophosphatidic acid (LPA) into phosphatidic acid by incorporating acyl moiety at the 2 position.</text>
</comment>
<dbReference type="Pfam" id="PF01553">
    <property type="entry name" value="Acyltransferase"/>
    <property type="match status" value="1"/>
</dbReference>
<dbReference type="InterPro" id="IPR002123">
    <property type="entry name" value="Plipid/glycerol_acylTrfase"/>
</dbReference>
<feature type="domain" description="Phospholipid/glycerol acyltransferase" evidence="20">
    <location>
        <begin position="67"/>
        <end position="181"/>
    </location>
</feature>
<keyword evidence="8" id="KW-1003">Cell membrane</keyword>
<dbReference type="NCBIfam" id="TIGR00530">
    <property type="entry name" value="AGP_acyltrn"/>
    <property type="match status" value="1"/>
</dbReference>
<evidence type="ECO:0000259" key="20">
    <source>
        <dbReference type="SMART" id="SM00563"/>
    </source>
</evidence>
<comment type="catalytic activity">
    <reaction evidence="1 18">
        <text>a 1-acyl-sn-glycero-3-phosphate + an acyl-CoA = a 1,2-diacyl-sn-glycero-3-phosphate + CoA</text>
        <dbReference type="Rhea" id="RHEA:19709"/>
        <dbReference type="ChEBI" id="CHEBI:57287"/>
        <dbReference type="ChEBI" id="CHEBI:57970"/>
        <dbReference type="ChEBI" id="CHEBI:58342"/>
        <dbReference type="ChEBI" id="CHEBI:58608"/>
        <dbReference type="EC" id="2.3.1.51"/>
    </reaction>
</comment>
<keyword evidence="22" id="KW-1185">Reference proteome</keyword>
<evidence type="ECO:0000313" key="22">
    <source>
        <dbReference type="Proteomes" id="UP000594874"/>
    </source>
</evidence>
<evidence type="ECO:0000313" key="21">
    <source>
        <dbReference type="EMBL" id="QOR05290.1"/>
    </source>
</evidence>
<keyword evidence="9 18" id="KW-0444">Lipid biosynthesis</keyword>
<organism evidence="21 22">
    <name type="scientific">Campylobacter cuniculorum</name>
    <dbReference type="NCBI Taxonomy" id="374106"/>
    <lineage>
        <taxon>Bacteria</taxon>
        <taxon>Pseudomonadati</taxon>
        <taxon>Campylobacterota</taxon>
        <taxon>Epsilonproteobacteria</taxon>
        <taxon>Campylobacterales</taxon>
        <taxon>Campylobacteraceae</taxon>
        <taxon>Campylobacter</taxon>
    </lineage>
</organism>
<comment type="similarity">
    <text evidence="5 18">Belongs to the 1-acyl-sn-glycerol-3-phosphate acyltransferase family.</text>
</comment>
<gene>
    <name evidence="21" type="ORF">A0071_04435</name>
</gene>
<evidence type="ECO:0000256" key="12">
    <source>
        <dbReference type="ARBA" id="ARBA00023098"/>
    </source>
</evidence>
<evidence type="ECO:0000256" key="6">
    <source>
        <dbReference type="ARBA" id="ARBA00013211"/>
    </source>
</evidence>
<evidence type="ECO:0000256" key="3">
    <source>
        <dbReference type="ARBA" id="ARBA00004728"/>
    </source>
</evidence>
<evidence type="ECO:0000256" key="11">
    <source>
        <dbReference type="ARBA" id="ARBA00022679"/>
    </source>
</evidence>
<dbReference type="CDD" id="cd07989">
    <property type="entry name" value="LPLAT_AGPAT-like"/>
    <property type="match status" value="1"/>
</dbReference>
<dbReference type="PANTHER" id="PTHR10434:SF59">
    <property type="entry name" value="1-ACYL-SN-GLYCEROL-3-PHOSPHATE ACYLTRANSFERASE"/>
    <property type="match status" value="1"/>
</dbReference>
<evidence type="ECO:0000256" key="9">
    <source>
        <dbReference type="ARBA" id="ARBA00022516"/>
    </source>
</evidence>
<name>A0ABX6U009_9BACT</name>
<dbReference type="EC" id="2.3.1.51" evidence="6 18"/>
<evidence type="ECO:0000256" key="13">
    <source>
        <dbReference type="ARBA" id="ARBA00023136"/>
    </source>
</evidence>
<evidence type="ECO:0000256" key="15">
    <source>
        <dbReference type="ARBA" id="ARBA00023264"/>
    </source>
</evidence>
<comment type="subcellular location">
    <subcellularLocation>
        <location evidence="2">Cell inner membrane</location>
        <topology evidence="2">Peripheral membrane protein</topology>
    </subcellularLocation>
</comment>
<sequence>MVKIYKRIKALYFWIFFVFSVALVLLAFCFTKNQNTLWKIRKFWAKTQKYIIHYKIKLVGEFNPQASMLIINHQSTLDIIALEELFPKNLAWIAKKELAEIPVFKIAMKKPKFLCIDRKNPRDLVRILKEAKQSLNEGRVLAIFPEGTRSKTQKLLKFQSGAKILTEKLKLKVQPILIVDSAKILDTKNFTASGGILKIICMNLIDTDDEKWLENTRKNMQKILDEERALNNKKEE</sequence>
<keyword evidence="15 18" id="KW-1208">Phospholipid metabolism</keyword>
<keyword evidence="19" id="KW-0812">Transmembrane</keyword>
<feature type="transmembrane region" description="Helical" evidence="19">
    <location>
        <begin position="12"/>
        <end position="31"/>
    </location>
</feature>
<evidence type="ECO:0000256" key="7">
    <source>
        <dbReference type="ARBA" id="ARBA00016139"/>
    </source>
</evidence>
<keyword evidence="19" id="KW-1133">Transmembrane helix</keyword>
<keyword evidence="13 19" id="KW-0472">Membrane</keyword>
<evidence type="ECO:0000256" key="10">
    <source>
        <dbReference type="ARBA" id="ARBA00022519"/>
    </source>
</evidence>
<comment type="pathway">
    <text evidence="3">Phospholipid metabolism; CDP-diacylglycerol biosynthesis; CDP-diacylglycerol from sn-glycerol 3-phosphate: step 2/3.</text>
</comment>
<dbReference type="PANTHER" id="PTHR10434">
    <property type="entry name" value="1-ACYL-SN-GLYCEROL-3-PHOSPHATE ACYLTRANSFERASE"/>
    <property type="match status" value="1"/>
</dbReference>
<evidence type="ECO:0000256" key="5">
    <source>
        <dbReference type="ARBA" id="ARBA00008655"/>
    </source>
</evidence>
<comment type="domain">
    <text evidence="18">The HXXXXD motif is essential for acyltransferase activity and may constitute the binding site for the phosphate moiety of the glycerol-3-phosphate.</text>
</comment>
<evidence type="ECO:0000256" key="19">
    <source>
        <dbReference type="SAM" id="Phobius"/>
    </source>
</evidence>
<evidence type="ECO:0000256" key="1">
    <source>
        <dbReference type="ARBA" id="ARBA00001141"/>
    </source>
</evidence>